<dbReference type="InterPro" id="IPR000276">
    <property type="entry name" value="GPCR_Rhodpsn"/>
</dbReference>
<comment type="similarity">
    <text evidence="10">Belongs to the G-protein coupled receptor 1 family.</text>
</comment>
<evidence type="ECO:0000256" key="5">
    <source>
        <dbReference type="ARBA" id="ARBA00023040"/>
    </source>
</evidence>
<evidence type="ECO:0000256" key="3">
    <source>
        <dbReference type="ARBA" id="ARBA00022692"/>
    </source>
</evidence>
<evidence type="ECO:0000256" key="8">
    <source>
        <dbReference type="ARBA" id="ARBA00023170"/>
    </source>
</evidence>
<proteinExistence type="inferred from homology"/>
<dbReference type="GO" id="GO:0005886">
    <property type="term" value="C:plasma membrane"/>
    <property type="evidence" value="ECO:0007669"/>
    <property type="project" value="UniProtKB-SubCell"/>
</dbReference>
<evidence type="ECO:0000256" key="12">
    <source>
        <dbReference type="SAM" id="Phobius"/>
    </source>
</evidence>
<evidence type="ECO:0000259" key="13">
    <source>
        <dbReference type="PROSITE" id="PS50262"/>
    </source>
</evidence>
<dbReference type="PROSITE" id="PS50262">
    <property type="entry name" value="G_PROTEIN_RECEP_F1_2"/>
    <property type="match status" value="1"/>
</dbReference>
<feature type="transmembrane region" description="Helical" evidence="12">
    <location>
        <begin position="298"/>
        <end position="323"/>
    </location>
</feature>
<name>A0A7I8WIP1_BURXY</name>
<keyword evidence="3 10" id="KW-0812">Transmembrane</keyword>
<comment type="caution">
    <text evidence="14">The sequence shown here is derived from an EMBL/GenBank/DDBJ whole genome shotgun (WGS) entry which is preliminary data.</text>
</comment>
<keyword evidence="15" id="KW-1185">Reference proteome</keyword>
<keyword evidence="6 12" id="KW-0472">Membrane</keyword>
<dbReference type="PRINTS" id="PR00237">
    <property type="entry name" value="GPCRRHODOPSN"/>
</dbReference>
<feature type="transmembrane region" description="Helical" evidence="12">
    <location>
        <begin position="139"/>
        <end position="164"/>
    </location>
</feature>
<organism evidence="14 15">
    <name type="scientific">Bursaphelenchus xylophilus</name>
    <name type="common">Pinewood nematode worm</name>
    <name type="synonym">Aphelenchoides xylophilus</name>
    <dbReference type="NCBI Taxonomy" id="6326"/>
    <lineage>
        <taxon>Eukaryota</taxon>
        <taxon>Metazoa</taxon>
        <taxon>Ecdysozoa</taxon>
        <taxon>Nematoda</taxon>
        <taxon>Chromadorea</taxon>
        <taxon>Rhabditida</taxon>
        <taxon>Tylenchina</taxon>
        <taxon>Tylenchomorpha</taxon>
        <taxon>Aphelenchoidea</taxon>
        <taxon>Aphelenchoididae</taxon>
        <taxon>Bursaphelenchus</taxon>
    </lineage>
</organism>
<accession>A0A7I8WIP1</accession>
<evidence type="ECO:0000313" key="14">
    <source>
        <dbReference type="EMBL" id="CAD5221869.1"/>
    </source>
</evidence>
<dbReference type="InterPro" id="IPR017452">
    <property type="entry name" value="GPCR_Rhodpsn_7TM"/>
</dbReference>
<dbReference type="OrthoDB" id="5957871at2759"/>
<dbReference type="PANTHER" id="PTHR24248:SF199">
    <property type="entry name" value="IP13425P-RELATED"/>
    <property type="match status" value="1"/>
</dbReference>
<dbReference type="Pfam" id="PF00001">
    <property type="entry name" value="7tm_1"/>
    <property type="match status" value="1"/>
</dbReference>
<dbReference type="AlphaFoldDB" id="A0A7I8WIP1"/>
<dbReference type="Gene3D" id="1.20.1070.10">
    <property type="entry name" value="Rhodopsin 7-helix transmembrane proteins"/>
    <property type="match status" value="2"/>
</dbReference>
<gene>
    <name evidence="14" type="ORF">BXYJ_LOCUS6893</name>
</gene>
<dbReference type="PROSITE" id="PS00237">
    <property type="entry name" value="G_PROTEIN_RECEP_F1_1"/>
    <property type="match status" value="1"/>
</dbReference>
<feature type="domain" description="G-protein coupled receptors family 1 profile" evidence="13">
    <location>
        <begin position="155"/>
        <end position="516"/>
    </location>
</feature>
<keyword evidence="4 12" id="KW-1133">Transmembrane helix</keyword>
<evidence type="ECO:0000256" key="11">
    <source>
        <dbReference type="SAM" id="MobiDB-lite"/>
    </source>
</evidence>
<evidence type="ECO:0000256" key="6">
    <source>
        <dbReference type="ARBA" id="ARBA00023136"/>
    </source>
</evidence>
<dbReference type="SMR" id="A0A7I8WIP1"/>
<evidence type="ECO:0000256" key="2">
    <source>
        <dbReference type="ARBA" id="ARBA00022475"/>
    </source>
</evidence>
<dbReference type="EMBL" id="CAJFCV020000003">
    <property type="protein sequence ID" value="CAG9108868.1"/>
    <property type="molecule type" value="Genomic_DNA"/>
</dbReference>
<evidence type="ECO:0000256" key="4">
    <source>
        <dbReference type="ARBA" id="ARBA00022989"/>
    </source>
</evidence>
<feature type="compositionally biased region" description="Basic residues" evidence="11">
    <location>
        <begin position="430"/>
        <end position="449"/>
    </location>
</feature>
<dbReference type="CDD" id="cd15331">
    <property type="entry name" value="7tmA_5-HT1A_invertebrates"/>
    <property type="match status" value="1"/>
</dbReference>
<dbReference type="PANTHER" id="PTHR24248">
    <property type="entry name" value="ADRENERGIC RECEPTOR-RELATED G-PROTEIN COUPLED RECEPTOR"/>
    <property type="match status" value="1"/>
</dbReference>
<keyword evidence="9 10" id="KW-0807">Transducer</keyword>
<sequence length="540" mass="61588">MKSNQGNGTGVVLRSFMSSAETRLHQMFHLALESEDFSSWNRRGLSVSVATRYVKRCFTQILKTLHFLHEASGKLPERGALRQLRAPSNVTAVTDTSTHVAMPNSSDQMLVLLKDAVATSQPTDAALAPDEGFGLWESIGIGSILLILILFCVVGNFFVIMAILLERDLRSRPQYYLIFSLACADLLVGLVVTPLGAWATIRRAWHLGVTLCDFWISVDVLVCTSSILHLVAIALDRYWSITDIYYVQNRTPKRIFFMLLTIWIVSLLISLAPIFGWKDAQFVTRVREEHVCLISQQISYQVFSTATAFYIPLCAIIIVYYKIMRAAKKRFRRERDRKTIHRNVEDRTKLRTTNNDDDQMRIISPIPTAVLVPQDISYSTKAISNENGHVQIKVKYESNTNSEDLDDERTPMQVGDGNHQYADKLENGNGKHKTFGKRNSSRGKRKKRIKESVETRRERKAWRTLAIITGTFVACWTPFFLVSLYRPICNCKIPAAVEDVTSWLGYLNSAINPIIYTVFSTDFRMAFQRIIKRICFLNEF</sequence>
<keyword evidence="7" id="KW-1015">Disulfide bond</keyword>
<dbReference type="GO" id="GO:0043410">
    <property type="term" value="P:positive regulation of MAPK cascade"/>
    <property type="evidence" value="ECO:0007669"/>
    <property type="project" value="TreeGrafter"/>
</dbReference>
<evidence type="ECO:0000256" key="1">
    <source>
        <dbReference type="ARBA" id="ARBA00004651"/>
    </source>
</evidence>
<keyword evidence="8 10" id="KW-0675">Receptor</keyword>
<keyword evidence="2" id="KW-1003">Cell membrane</keyword>
<evidence type="ECO:0000313" key="15">
    <source>
        <dbReference type="Proteomes" id="UP000659654"/>
    </source>
</evidence>
<dbReference type="SMART" id="SM01381">
    <property type="entry name" value="7TM_GPCR_Srsx"/>
    <property type="match status" value="1"/>
</dbReference>
<dbReference type="GO" id="GO:0071880">
    <property type="term" value="P:adenylate cyclase-activating adrenergic receptor signaling pathway"/>
    <property type="evidence" value="ECO:0007669"/>
    <property type="project" value="TreeGrafter"/>
</dbReference>
<dbReference type="GO" id="GO:0004993">
    <property type="term" value="F:G protein-coupled serotonin receptor activity"/>
    <property type="evidence" value="ECO:0007669"/>
    <property type="project" value="UniProtKB-ARBA"/>
</dbReference>
<dbReference type="SUPFAM" id="SSF81321">
    <property type="entry name" value="Family A G protein-coupled receptor-like"/>
    <property type="match status" value="1"/>
</dbReference>
<dbReference type="EMBL" id="CAJFDI010000003">
    <property type="protein sequence ID" value="CAD5221869.1"/>
    <property type="molecule type" value="Genomic_DNA"/>
</dbReference>
<dbReference type="Proteomes" id="UP000582659">
    <property type="component" value="Unassembled WGS sequence"/>
</dbReference>
<dbReference type="Proteomes" id="UP000659654">
    <property type="component" value="Unassembled WGS sequence"/>
</dbReference>
<evidence type="ECO:0000256" key="10">
    <source>
        <dbReference type="RuleBase" id="RU000688"/>
    </source>
</evidence>
<feature type="transmembrane region" description="Helical" evidence="12">
    <location>
        <begin position="255"/>
        <end position="278"/>
    </location>
</feature>
<evidence type="ECO:0000256" key="9">
    <source>
        <dbReference type="ARBA" id="ARBA00023224"/>
    </source>
</evidence>
<feature type="transmembrane region" description="Helical" evidence="12">
    <location>
        <begin position="214"/>
        <end position="235"/>
    </location>
</feature>
<comment type="subcellular location">
    <subcellularLocation>
        <location evidence="1">Cell membrane</location>
        <topology evidence="1">Multi-pass membrane protein</topology>
    </subcellularLocation>
</comment>
<reference evidence="14" key="1">
    <citation type="submission" date="2020-09" db="EMBL/GenBank/DDBJ databases">
        <authorList>
            <person name="Kikuchi T."/>
        </authorList>
    </citation>
    <scope>NUCLEOTIDE SEQUENCE</scope>
    <source>
        <strain evidence="14">Ka4C1</strain>
    </source>
</reference>
<evidence type="ECO:0000256" key="7">
    <source>
        <dbReference type="ARBA" id="ARBA00023157"/>
    </source>
</evidence>
<feature type="transmembrane region" description="Helical" evidence="12">
    <location>
        <begin position="176"/>
        <end position="199"/>
    </location>
</feature>
<feature type="transmembrane region" description="Helical" evidence="12">
    <location>
        <begin position="465"/>
        <end position="485"/>
    </location>
</feature>
<keyword evidence="5 10" id="KW-0297">G-protein coupled receptor</keyword>
<protein>
    <submittedName>
        <fullName evidence="14">(pine wood nematode) hypothetical protein</fullName>
    </submittedName>
</protein>
<feature type="region of interest" description="Disordered" evidence="11">
    <location>
        <begin position="422"/>
        <end position="452"/>
    </location>
</feature>